<keyword evidence="3" id="KW-1185">Reference proteome</keyword>
<dbReference type="RefSeq" id="WP_078785920.1">
    <property type="nucleotide sequence ID" value="NZ_FMTO01000002.1"/>
</dbReference>
<reference evidence="2 3" key="1">
    <citation type="submission" date="2017-02" db="EMBL/GenBank/DDBJ databases">
        <authorList>
            <person name="Peterson S.W."/>
        </authorList>
    </citation>
    <scope>NUCLEOTIDE SEQUENCE [LARGE SCALE GENOMIC DNA]</scope>
    <source>
        <strain evidence="2 3">ATCC 17233</strain>
    </source>
</reference>
<dbReference type="EMBL" id="FUXA01000003">
    <property type="protein sequence ID" value="SJZ38549.1"/>
    <property type="molecule type" value="Genomic_DNA"/>
</dbReference>
<dbReference type="PANTHER" id="PTHR43169:SF2">
    <property type="entry name" value="NAD_GMP SYNTHASE DOMAIN-CONTAINING PROTEIN"/>
    <property type="match status" value="1"/>
</dbReference>
<dbReference type="CDD" id="cd01990">
    <property type="entry name" value="LarE-like"/>
    <property type="match status" value="1"/>
</dbReference>
<evidence type="ECO:0000313" key="2">
    <source>
        <dbReference type="EMBL" id="SJZ38549.1"/>
    </source>
</evidence>
<sequence length="267" mass="30549">MEKYEALRTYFKRLDGVAVAFSAGVDSTFLLKVAHEILGDKCIAITAKSPGVPGVEIKEAEDFCKKENIKHIIFESEEYKIPEYASNINERCYYCKKYIFEKIISLAKEEGIDTVVEGTNKDDVADYRPGFRAVKELNIASPLLEYEFTKKDIREKSQLLNLPTFDKNSFSCLASRIPYGEAISPELLKKVEAAEEVLRTLGLKQYRVRVHNQTLARIEVLPEDIELVIREVSRRVISDRFHELGFKYITVDLNGYRTGSMNEVLES</sequence>
<dbReference type="InterPro" id="IPR014729">
    <property type="entry name" value="Rossmann-like_a/b/a_fold"/>
</dbReference>
<accession>A0A1T4K812</accession>
<dbReference type="PANTHER" id="PTHR43169">
    <property type="entry name" value="EXSB FAMILY PROTEIN"/>
    <property type="match status" value="1"/>
</dbReference>
<evidence type="ECO:0000313" key="3">
    <source>
        <dbReference type="Proteomes" id="UP000189857"/>
    </source>
</evidence>
<dbReference type="SUPFAM" id="SSF52402">
    <property type="entry name" value="Adenine nucleotide alpha hydrolases-like"/>
    <property type="match status" value="1"/>
</dbReference>
<dbReference type="Proteomes" id="UP000189857">
    <property type="component" value="Unassembled WGS sequence"/>
</dbReference>
<evidence type="ECO:0008006" key="4">
    <source>
        <dbReference type="Google" id="ProtNLM"/>
    </source>
</evidence>
<proteinExistence type="predicted"/>
<dbReference type="AlphaFoldDB" id="A0A1T4K812"/>
<dbReference type="NCBIfam" id="TIGR00268">
    <property type="entry name" value="ATP-dependent sacrificial sulfur transferase LarE"/>
    <property type="match status" value="1"/>
</dbReference>
<dbReference type="GO" id="GO:0016783">
    <property type="term" value="F:sulfurtransferase activity"/>
    <property type="evidence" value="ECO:0007669"/>
    <property type="project" value="InterPro"/>
</dbReference>
<evidence type="ECO:0000256" key="1">
    <source>
        <dbReference type="PIRSR" id="PIRSR006661-1"/>
    </source>
</evidence>
<protein>
    <recommendedName>
        <fullName evidence="4">NAD/GMP synthase domain-containing protein</fullName>
    </recommendedName>
</protein>
<feature type="active site" description="Nucleophile and sulfur donor" evidence="1">
    <location>
        <position position="172"/>
    </location>
</feature>
<name>A0A1T4K812_9FIRM</name>
<dbReference type="PIRSF" id="PIRSF006661">
    <property type="entry name" value="PP-lp_UCP006661"/>
    <property type="match status" value="1"/>
</dbReference>
<dbReference type="InterPro" id="IPR005232">
    <property type="entry name" value="LarE"/>
</dbReference>
<dbReference type="InterPro" id="IPR052188">
    <property type="entry name" value="Ni-pincer_cofactor_biosynth"/>
</dbReference>
<gene>
    <name evidence="2" type="ORF">SAMN02745110_00243</name>
</gene>
<dbReference type="Gene3D" id="3.40.50.620">
    <property type="entry name" value="HUPs"/>
    <property type="match status" value="1"/>
</dbReference>
<organism evidence="2 3">
    <name type="scientific">Eubacterium ruminantium</name>
    <dbReference type="NCBI Taxonomy" id="42322"/>
    <lineage>
        <taxon>Bacteria</taxon>
        <taxon>Bacillati</taxon>
        <taxon>Bacillota</taxon>
        <taxon>Clostridia</taxon>
        <taxon>Eubacteriales</taxon>
        <taxon>Eubacteriaceae</taxon>
        <taxon>Eubacterium</taxon>
    </lineage>
</organism>
<dbReference type="OrthoDB" id="9776919at2"/>